<evidence type="ECO:0000259" key="4">
    <source>
        <dbReference type="Pfam" id="PF10187"/>
    </source>
</evidence>
<reference evidence="5" key="1">
    <citation type="submission" date="2022-07" db="EMBL/GenBank/DDBJ databases">
        <title>Genome Sequence of Leucocoprinus birnbaumii.</title>
        <authorList>
            <person name="Buettner E."/>
        </authorList>
    </citation>
    <scope>NUCLEOTIDE SEQUENCE</scope>
    <source>
        <strain evidence="5">VT141</strain>
    </source>
</reference>
<evidence type="ECO:0000313" key="6">
    <source>
        <dbReference type="Proteomes" id="UP001213000"/>
    </source>
</evidence>
<feature type="compositionally biased region" description="Basic residues" evidence="3">
    <location>
        <begin position="163"/>
        <end position="174"/>
    </location>
</feature>
<dbReference type="GO" id="GO:0005634">
    <property type="term" value="C:nucleus"/>
    <property type="evidence" value="ECO:0007669"/>
    <property type="project" value="UniProtKB-SubCell"/>
</dbReference>
<comment type="caution">
    <text evidence="5">The sequence shown here is derived from an EMBL/GenBank/DDBJ whole genome shotgun (WGS) entry which is preliminary data.</text>
</comment>
<evidence type="ECO:0000256" key="1">
    <source>
        <dbReference type="ARBA" id="ARBA00004123"/>
    </source>
</evidence>
<organism evidence="5 6">
    <name type="scientific">Leucocoprinus birnbaumii</name>
    <dbReference type="NCBI Taxonomy" id="56174"/>
    <lineage>
        <taxon>Eukaryota</taxon>
        <taxon>Fungi</taxon>
        <taxon>Dikarya</taxon>
        <taxon>Basidiomycota</taxon>
        <taxon>Agaricomycotina</taxon>
        <taxon>Agaricomycetes</taxon>
        <taxon>Agaricomycetidae</taxon>
        <taxon>Agaricales</taxon>
        <taxon>Agaricineae</taxon>
        <taxon>Agaricaceae</taxon>
        <taxon>Leucocoprinus</taxon>
    </lineage>
</organism>
<keyword evidence="2" id="KW-0539">Nucleus</keyword>
<dbReference type="PANTHER" id="PTHR13495:SF0">
    <property type="entry name" value="PSME3-INTERACTING PROTEIN"/>
    <property type="match status" value="1"/>
</dbReference>
<evidence type="ECO:0000256" key="3">
    <source>
        <dbReference type="SAM" id="MobiDB-lite"/>
    </source>
</evidence>
<sequence>MDIPSLSEGPVGSRFVSQDEIDLAKQRKEEQWKAAYARLGQEPPPQQQSDEAYDGRSLAEKLAANRIAKQEEWEEKNKLANQFRALEEDEIQFLDSIRQRQEAEERQRKEEDGEEVKQFKQAVAARANSLNSPPPIPGSGEAAKSKAAPQPSRPAPKKDAKKSLKGVVVKKKAKPVPAAAPPSNKPPHKSTAPSHASPSEDTDSQPAAKRRRVTEVES</sequence>
<evidence type="ECO:0000313" key="5">
    <source>
        <dbReference type="EMBL" id="KAJ3555314.1"/>
    </source>
</evidence>
<name>A0AAD5VFG7_9AGAR</name>
<accession>A0AAD5VFG7</accession>
<dbReference type="InterPro" id="IPR039845">
    <property type="entry name" value="FAM192A"/>
</dbReference>
<feature type="domain" description="FAM192A/Fyv6 N-terminal" evidence="4">
    <location>
        <begin position="15"/>
        <end position="120"/>
    </location>
</feature>
<evidence type="ECO:0000256" key="2">
    <source>
        <dbReference type="ARBA" id="ARBA00023242"/>
    </source>
</evidence>
<keyword evidence="6" id="KW-1185">Reference proteome</keyword>
<gene>
    <name evidence="5" type="ORF">NP233_g12239</name>
</gene>
<dbReference type="PANTHER" id="PTHR13495">
    <property type="entry name" value="NEFA-INTERACTING NUCLEAR PROTEIN NIP30"/>
    <property type="match status" value="1"/>
</dbReference>
<proteinExistence type="predicted"/>
<dbReference type="Proteomes" id="UP001213000">
    <property type="component" value="Unassembled WGS sequence"/>
</dbReference>
<feature type="region of interest" description="Disordered" evidence="3">
    <location>
        <begin position="97"/>
        <end position="218"/>
    </location>
</feature>
<feature type="compositionally biased region" description="Basic and acidic residues" evidence="3">
    <location>
        <begin position="97"/>
        <end position="118"/>
    </location>
</feature>
<dbReference type="InterPro" id="IPR019331">
    <property type="entry name" value="FAM192A/Fyv6_N"/>
</dbReference>
<dbReference type="EMBL" id="JANIEX010001695">
    <property type="protein sequence ID" value="KAJ3555314.1"/>
    <property type="molecule type" value="Genomic_DNA"/>
</dbReference>
<comment type="subcellular location">
    <subcellularLocation>
        <location evidence="1">Nucleus</location>
    </subcellularLocation>
</comment>
<dbReference type="Pfam" id="PF10187">
    <property type="entry name" value="FAM192A_Fyv6_N"/>
    <property type="match status" value="1"/>
</dbReference>
<protein>
    <recommendedName>
        <fullName evidence="4">FAM192A/Fyv6 N-terminal domain-containing protein</fullName>
    </recommendedName>
</protein>
<dbReference type="AlphaFoldDB" id="A0AAD5VFG7"/>